<dbReference type="SUPFAM" id="SSF52540">
    <property type="entry name" value="P-loop containing nucleoside triphosphate hydrolases"/>
    <property type="match status" value="1"/>
</dbReference>
<dbReference type="PANTHER" id="PTHR35807">
    <property type="entry name" value="TRANSCRIPTIONAL REGULATOR REDD-RELATED"/>
    <property type="match status" value="1"/>
</dbReference>
<dbReference type="InterPro" id="IPR051677">
    <property type="entry name" value="AfsR-DnrI-RedD_regulator"/>
</dbReference>
<reference evidence="2 3" key="1">
    <citation type="submission" date="2024-09" db="EMBL/GenBank/DDBJ databases">
        <authorList>
            <person name="Sun Q."/>
            <person name="Mori K."/>
        </authorList>
    </citation>
    <scope>NUCLEOTIDE SEQUENCE [LARGE SCALE GENOMIC DNA]</scope>
    <source>
        <strain evidence="2 3">JCM 13503</strain>
    </source>
</reference>
<feature type="domain" description="Bacterial transcriptional activator" evidence="1">
    <location>
        <begin position="97"/>
        <end position="227"/>
    </location>
</feature>
<dbReference type="Pfam" id="PF13191">
    <property type="entry name" value="AAA_16"/>
    <property type="match status" value="1"/>
</dbReference>
<evidence type="ECO:0000313" key="2">
    <source>
        <dbReference type="EMBL" id="MFB9994916.1"/>
    </source>
</evidence>
<dbReference type="InterPro" id="IPR011990">
    <property type="entry name" value="TPR-like_helical_dom_sf"/>
</dbReference>
<comment type="caution">
    <text evidence="2">The sequence shown here is derived from an EMBL/GenBank/DDBJ whole genome shotgun (WGS) entry which is preliminary data.</text>
</comment>
<dbReference type="SUPFAM" id="SSF48452">
    <property type="entry name" value="TPR-like"/>
    <property type="match status" value="1"/>
</dbReference>
<evidence type="ECO:0000259" key="1">
    <source>
        <dbReference type="SMART" id="SM01043"/>
    </source>
</evidence>
<keyword evidence="3" id="KW-1185">Reference proteome</keyword>
<evidence type="ECO:0000313" key="3">
    <source>
        <dbReference type="Proteomes" id="UP001589733"/>
    </source>
</evidence>
<proteinExistence type="predicted"/>
<dbReference type="InterPro" id="IPR027417">
    <property type="entry name" value="P-loop_NTPase"/>
</dbReference>
<feature type="non-terminal residue" evidence="2">
    <location>
        <position position="538"/>
    </location>
</feature>
<protein>
    <submittedName>
        <fullName evidence="2">BTAD domain-containing putative transcriptional regulator</fullName>
    </submittedName>
</protein>
<dbReference type="EMBL" id="JBHLYR010000071">
    <property type="protein sequence ID" value="MFB9994916.1"/>
    <property type="molecule type" value="Genomic_DNA"/>
</dbReference>
<name>A0ABV6B7P2_9DEIO</name>
<dbReference type="Gene3D" id="1.25.40.10">
    <property type="entry name" value="Tetratricopeptide repeat domain"/>
    <property type="match status" value="1"/>
</dbReference>
<dbReference type="Proteomes" id="UP001589733">
    <property type="component" value="Unassembled WGS sequence"/>
</dbReference>
<gene>
    <name evidence="2" type="ORF">ACFFLM_23480</name>
</gene>
<dbReference type="SMART" id="SM01043">
    <property type="entry name" value="BTAD"/>
    <property type="match status" value="1"/>
</dbReference>
<dbReference type="Pfam" id="PF03704">
    <property type="entry name" value="BTAD"/>
    <property type="match status" value="1"/>
</dbReference>
<dbReference type="InterPro" id="IPR005158">
    <property type="entry name" value="BTAD"/>
</dbReference>
<dbReference type="RefSeq" id="WP_380016338.1">
    <property type="nucleotide sequence ID" value="NZ_JBHLYR010000071.1"/>
</dbReference>
<dbReference type="InterPro" id="IPR041664">
    <property type="entry name" value="AAA_16"/>
</dbReference>
<accession>A0ABV6B7P2</accession>
<sequence>MPEVQTQWRLNVLGSPRLISPEGRVLPLERKTAALLAYLALEGTGPRGLFAELLWPGTPSGGARNNLVHLLRRLKEASGANLVEAGESLALSPEVAVDAVDLLASETPGGAGSALLGGVDLDDLPDLAEWVLAQGERLAAAQAGQYRFAIARLMQDGEAAEAAVLAERWTEFDPLSEEAHRALMTAHYALGDRAAALRAYHRCKHTLHQELGADPAPETQRLARDIDLGTVEMSAPRKAARIPLQVLRPPTLVGRDDVWARMEEAWEKGLGIMLEGDPGSGKSRLAQDFLRSRAGYQLLMFQGRPGDADVPYATHARNYRQTLAANPDLELPGWVVRELARMLPELGEAPPPMTTQDDKRRFYEAKYEVVRLVAERGPVIICTDDVQFMDEPSIEAGAYVGSRFWGDTNTMLRCLYCHRSGALPPYSAALLDSMYAAGVVVPIHLPPLGESAITHLLADLDVPGGAGVAGEMTRATRGNVQFVLETVKNMYERGGGGVEAPAGATSGIAAMIEQRLARLSPGALHAARAAAVLRRDFS</sequence>
<organism evidence="2 3">
    <name type="scientific">Deinococcus oregonensis</name>
    <dbReference type="NCBI Taxonomy" id="1805970"/>
    <lineage>
        <taxon>Bacteria</taxon>
        <taxon>Thermotogati</taxon>
        <taxon>Deinococcota</taxon>
        <taxon>Deinococci</taxon>
        <taxon>Deinococcales</taxon>
        <taxon>Deinococcaceae</taxon>
        <taxon>Deinococcus</taxon>
    </lineage>
</organism>